<dbReference type="EMBL" id="CQBK01000003">
    <property type="protein sequence ID" value="CNH45388.1"/>
    <property type="molecule type" value="Genomic_DNA"/>
</dbReference>
<sequence>MEVDYMLIGYGMDGQIHRDEYPKNNIRIIESIVSRSDSGHHGGPIKTFEVDTVTFNGRKYAIGTGRSTNSDEIFRLIDSSGVSPIPE</sequence>
<name>A0A0T9P548_9GAMM</name>
<accession>A0A0T9P548</accession>
<dbReference type="RefSeq" id="WP_049598213.1">
    <property type="nucleotide sequence ID" value="NZ_CQBK01000003.1"/>
</dbReference>
<organism evidence="1 2">
    <name type="scientific">Yersinia similis</name>
    <dbReference type="NCBI Taxonomy" id="367190"/>
    <lineage>
        <taxon>Bacteria</taxon>
        <taxon>Pseudomonadati</taxon>
        <taxon>Pseudomonadota</taxon>
        <taxon>Gammaproteobacteria</taxon>
        <taxon>Enterobacterales</taxon>
        <taxon>Yersiniaceae</taxon>
        <taxon>Yersinia</taxon>
    </lineage>
</organism>
<dbReference type="Proteomes" id="UP000038204">
    <property type="component" value="Unassembled WGS sequence"/>
</dbReference>
<protein>
    <submittedName>
        <fullName evidence="1">Uncharacterized protein</fullName>
    </submittedName>
</protein>
<proteinExistence type="predicted"/>
<evidence type="ECO:0000313" key="2">
    <source>
        <dbReference type="Proteomes" id="UP000038204"/>
    </source>
</evidence>
<gene>
    <name evidence="1" type="ORF">ERS008667_00660</name>
</gene>
<dbReference type="AlphaFoldDB" id="A0A0T9P548"/>
<evidence type="ECO:0000313" key="1">
    <source>
        <dbReference type="EMBL" id="CNH45388.1"/>
    </source>
</evidence>
<reference evidence="1 2" key="1">
    <citation type="submission" date="2015-03" db="EMBL/GenBank/DDBJ databases">
        <authorList>
            <person name="Murphy D."/>
        </authorList>
    </citation>
    <scope>NUCLEOTIDE SEQUENCE [LARGE SCALE GENOMIC DNA]</scope>
    <source>
        <strain evidence="1 2">Y233</strain>
    </source>
</reference>